<feature type="region of interest" description="Disordered" evidence="13">
    <location>
        <begin position="4152"/>
        <end position="4184"/>
    </location>
</feature>
<feature type="compositionally biased region" description="Basic and acidic residues" evidence="13">
    <location>
        <begin position="4834"/>
        <end position="4846"/>
    </location>
</feature>
<keyword evidence="3" id="KW-0597">Phosphoprotein</keyword>
<dbReference type="GO" id="GO:0003677">
    <property type="term" value="F:DNA binding"/>
    <property type="evidence" value="ECO:0007669"/>
    <property type="project" value="UniProtKB-KW"/>
</dbReference>
<dbReference type="Proteomes" id="UP000193380">
    <property type="component" value="Unassembled WGS sequence"/>
</dbReference>
<feature type="region of interest" description="Disordered" evidence="13">
    <location>
        <begin position="3726"/>
        <end position="4114"/>
    </location>
</feature>
<dbReference type="GO" id="GO:0010468">
    <property type="term" value="P:regulation of gene expression"/>
    <property type="evidence" value="ECO:0007669"/>
    <property type="project" value="UniProtKB-ARBA"/>
</dbReference>
<dbReference type="InterPro" id="IPR038718">
    <property type="entry name" value="SNF2-like_sf"/>
</dbReference>
<reference evidence="17" key="2">
    <citation type="submission" date="2014-03" db="EMBL/GenBank/DDBJ databases">
        <authorList>
            <person name="Genoscope - CEA"/>
        </authorList>
    </citation>
    <scope>NUCLEOTIDE SEQUENCE</scope>
</reference>
<feature type="compositionally biased region" description="Low complexity" evidence="13">
    <location>
        <begin position="1788"/>
        <end position="1800"/>
    </location>
</feature>
<feature type="compositionally biased region" description="Polar residues" evidence="13">
    <location>
        <begin position="4634"/>
        <end position="4643"/>
    </location>
</feature>
<feature type="region of interest" description="Disordered" evidence="13">
    <location>
        <begin position="72"/>
        <end position="97"/>
    </location>
</feature>
<feature type="compositionally biased region" description="Basic residues" evidence="13">
    <location>
        <begin position="4065"/>
        <end position="4076"/>
    </location>
</feature>
<feature type="compositionally biased region" description="Basic and acidic residues" evidence="13">
    <location>
        <begin position="897"/>
        <end position="907"/>
    </location>
</feature>
<feature type="compositionally biased region" description="Basic and acidic residues" evidence="13">
    <location>
        <begin position="4664"/>
        <end position="4676"/>
    </location>
</feature>
<feature type="region of interest" description="Disordered" evidence="13">
    <location>
        <begin position="522"/>
        <end position="573"/>
    </location>
</feature>
<feature type="compositionally biased region" description="Low complexity" evidence="13">
    <location>
        <begin position="4792"/>
        <end position="4805"/>
    </location>
</feature>
<feature type="region of interest" description="Disordered" evidence="13">
    <location>
        <begin position="2132"/>
        <end position="2168"/>
    </location>
</feature>
<feature type="region of interest" description="Disordered" evidence="13">
    <location>
        <begin position="3055"/>
        <end position="3092"/>
    </location>
</feature>
<dbReference type="CDD" id="cd18003">
    <property type="entry name" value="DEXQc_SRCAP"/>
    <property type="match status" value="1"/>
</dbReference>
<organism evidence="17 18">
    <name type="scientific">Oncorhynchus mykiss</name>
    <name type="common">Rainbow trout</name>
    <name type="synonym">Salmo gairdneri</name>
    <dbReference type="NCBI Taxonomy" id="8022"/>
    <lineage>
        <taxon>Eukaryota</taxon>
        <taxon>Metazoa</taxon>
        <taxon>Chordata</taxon>
        <taxon>Craniata</taxon>
        <taxon>Vertebrata</taxon>
        <taxon>Euteleostomi</taxon>
        <taxon>Actinopterygii</taxon>
        <taxon>Neopterygii</taxon>
        <taxon>Teleostei</taxon>
        <taxon>Protacanthopterygii</taxon>
        <taxon>Salmoniformes</taxon>
        <taxon>Salmonidae</taxon>
        <taxon>Salmoninae</taxon>
        <taxon>Oncorhynchus</taxon>
    </lineage>
</organism>
<feature type="compositionally biased region" description="Polar residues" evidence="13">
    <location>
        <begin position="4599"/>
        <end position="4610"/>
    </location>
</feature>
<evidence type="ECO:0000256" key="5">
    <source>
        <dbReference type="ARBA" id="ARBA00022801"/>
    </source>
</evidence>
<keyword evidence="4" id="KW-0547">Nucleotide-binding</keyword>
<dbReference type="CDD" id="cd18793">
    <property type="entry name" value="SF2_C_SNF"/>
    <property type="match status" value="1"/>
</dbReference>
<dbReference type="InterPro" id="IPR014001">
    <property type="entry name" value="Helicase_ATP-bd"/>
</dbReference>
<dbReference type="GO" id="GO:0016887">
    <property type="term" value="F:ATP hydrolysis activity"/>
    <property type="evidence" value="ECO:0007669"/>
    <property type="project" value="TreeGrafter"/>
</dbReference>
<evidence type="ECO:0000256" key="7">
    <source>
        <dbReference type="ARBA" id="ARBA00022840"/>
    </source>
</evidence>
<feature type="compositionally biased region" description="Basic and acidic residues" evidence="13">
    <location>
        <begin position="1130"/>
        <end position="1142"/>
    </location>
</feature>
<evidence type="ECO:0000256" key="1">
    <source>
        <dbReference type="ARBA" id="ARBA00004123"/>
    </source>
</evidence>
<feature type="compositionally biased region" description="Polar residues" evidence="13">
    <location>
        <begin position="1100"/>
        <end position="1114"/>
    </location>
</feature>
<feature type="compositionally biased region" description="Low complexity" evidence="13">
    <location>
        <begin position="3766"/>
        <end position="3777"/>
    </location>
</feature>
<feature type="region of interest" description="Disordered" evidence="13">
    <location>
        <begin position="1783"/>
        <end position="1852"/>
    </location>
</feature>
<dbReference type="InterPro" id="IPR027417">
    <property type="entry name" value="P-loop_NTPase"/>
</dbReference>
<dbReference type="InterPro" id="IPR050520">
    <property type="entry name" value="INO80/SWR1_helicase"/>
</dbReference>
<feature type="compositionally biased region" description="Basic and acidic residues" evidence="13">
    <location>
        <begin position="998"/>
        <end position="1017"/>
    </location>
</feature>
<dbReference type="Pfam" id="PF00176">
    <property type="entry name" value="SNF2-rel_dom"/>
    <property type="match status" value="1"/>
</dbReference>
<dbReference type="GO" id="GO:0010557">
    <property type="term" value="P:positive regulation of macromolecule biosynthetic process"/>
    <property type="evidence" value="ECO:0007669"/>
    <property type="project" value="UniProtKB-ARBA"/>
</dbReference>
<comment type="subcellular location">
    <subcellularLocation>
        <location evidence="1">Nucleus</location>
    </subcellularLocation>
</comment>
<evidence type="ECO:0000256" key="3">
    <source>
        <dbReference type="ARBA" id="ARBA00022553"/>
    </source>
</evidence>
<feature type="compositionally biased region" description="Low complexity" evidence="13">
    <location>
        <begin position="656"/>
        <end position="675"/>
    </location>
</feature>
<evidence type="ECO:0000259" key="14">
    <source>
        <dbReference type="PROSITE" id="PS51192"/>
    </source>
</evidence>
<feature type="compositionally biased region" description="Low complexity" evidence="13">
    <location>
        <begin position="4550"/>
        <end position="4562"/>
    </location>
</feature>
<dbReference type="SMART" id="SM00487">
    <property type="entry name" value="DEXDc"/>
    <property type="match status" value="1"/>
</dbReference>
<feature type="compositionally biased region" description="Pro residues" evidence="13">
    <location>
        <begin position="3949"/>
        <end position="3958"/>
    </location>
</feature>
<evidence type="ECO:0000256" key="11">
    <source>
        <dbReference type="ARBA" id="ARBA00023163"/>
    </source>
</evidence>
<dbReference type="Pfam" id="PF07529">
    <property type="entry name" value="HSA"/>
    <property type="match status" value="1"/>
</dbReference>
<feature type="compositionally biased region" description="Polar residues" evidence="13">
    <location>
        <begin position="4081"/>
        <end position="4107"/>
    </location>
</feature>
<dbReference type="SMART" id="SM00490">
    <property type="entry name" value="HELICc"/>
    <property type="match status" value="1"/>
</dbReference>
<feature type="compositionally biased region" description="Acidic residues" evidence="13">
    <location>
        <begin position="2283"/>
        <end position="2300"/>
    </location>
</feature>
<feature type="region of interest" description="Disordered" evidence="13">
    <location>
        <begin position="2264"/>
        <end position="2325"/>
    </location>
</feature>
<feature type="compositionally biased region" description="Low complexity" evidence="13">
    <location>
        <begin position="4486"/>
        <end position="4511"/>
    </location>
</feature>
<feature type="compositionally biased region" description="Basic and acidic residues" evidence="13">
    <location>
        <begin position="4519"/>
        <end position="4546"/>
    </location>
</feature>
<dbReference type="PANTHER" id="PTHR45685:SF1">
    <property type="entry name" value="HELICASE SRCAP"/>
    <property type="match status" value="1"/>
</dbReference>
<accession>A0A060Y287</accession>
<feature type="compositionally biased region" description="Acidic residues" evidence="13">
    <location>
        <begin position="2142"/>
        <end position="2162"/>
    </location>
</feature>
<dbReference type="InterPro" id="IPR017956">
    <property type="entry name" value="AT_hook_DNA-bd_motif"/>
</dbReference>
<feature type="compositionally biased region" description="Polar residues" evidence="13">
    <location>
        <begin position="941"/>
        <end position="960"/>
    </location>
</feature>
<feature type="compositionally biased region" description="Pro residues" evidence="13">
    <location>
        <begin position="752"/>
        <end position="761"/>
    </location>
</feature>
<feature type="compositionally biased region" description="Low complexity" evidence="13">
    <location>
        <begin position="4776"/>
        <end position="4785"/>
    </location>
</feature>
<feature type="compositionally biased region" description="Basic and acidic residues" evidence="13">
    <location>
        <begin position="4581"/>
        <end position="4597"/>
    </location>
</feature>
<feature type="compositionally biased region" description="Low complexity" evidence="13">
    <location>
        <begin position="4205"/>
        <end position="4234"/>
    </location>
</feature>
<feature type="non-terminal residue" evidence="17">
    <location>
        <position position="1"/>
    </location>
</feature>
<feature type="compositionally biased region" description="Polar residues" evidence="13">
    <location>
        <begin position="4892"/>
        <end position="4903"/>
    </location>
</feature>
<feature type="compositionally biased region" description="Low complexity" evidence="13">
    <location>
        <begin position="4152"/>
        <end position="4173"/>
    </location>
</feature>
<dbReference type="GO" id="GO:0005524">
    <property type="term" value="F:ATP binding"/>
    <property type="evidence" value="ECO:0007669"/>
    <property type="project" value="UniProtKB-KW"/>
</dbReference>
<feature type="compositionally biased region" description="Basic and acidic residues" evidence="13">
    <location>
        <begin position="737"/>
        <end position="746"/>
    </location>
</feature>
<evidence type="ECO:0000256" key="8">
    <source>
        <dbReference type="ARBA" id="ARBA00022853"/>
    </source>
</evidence>
<sequence>GGGILFLETGYICDTESESADKASDSDMGPIFIVSTRKVLEPIPVSMASMGKGCPTLPLPGRCGLSRLAVTPRVSGLERSQERSLEPPYPEPLSTSPSFSCLPSLSPAMVARPGQLNGSSDGLRHNAHHNPSPPHSKHKSFLTFPGRHPSIYSMGINNRKFIFSNKLFSLLRNGTSVKPPSSSAASSSLSIRPPTPSSSMSMSLIRGPGSLASLRPPSRAGSGAMFTPSPGLPPPPPLLTSHSGAGTVHLAPMCIAIHLFSQPYPSSGSSGRSSQAQPGIQPLAFQFHQHNHQHQHTHTHQHFTPFLHPTPSAPPPQHLFDKYGKMEGLYRNTFFPQYPPPPVPGIQPVLPPNGPFSSLQGAFQPKGTSPEMTARLGVVPHHLQPKDPRLTDPFGTSLKVSNKPGKWCAMHVRVAWMILRHQKKVKLMQADPHKLDFRNEMLARLPGSGGLGTLGPLGGGGLPSAHDLNRPASLFTATDPYGRSPPFTPLGALGSGAFGGLGSPTLANSSVFGHKEPAAVGGLPNPHDPWNRLHGGPPPLAGPSWAKGAEKRDERDTGKDIIHIKDEKDRDNMLYGRQPVRMSPVAPALTLQQHRGSTPVSHINGHGGPLGGPSSLTEDLTRRDGDTRLLLSVSSRPPPLGPSSSAAATDRDRPRSSSSSVLTTPPPSGLGAPSPLDLYPRQQPAALHSLHSEPSHSSQREGGPPASSCSSATVTSLSQGKKPDRTNTPVPKPPPVKVKEERKEEPELVPISLPPPLPPNYDRPNSRPHHRSATPSSLSLTSTDSLEYYHHGLKNWSEISEYVDGTLISILEVESTEALCPTPQTGAVCSRSSTEGGSSGEEEVQQRTPPAVDVLGDNPQAAQNVAAAPLPPLDNTTTSHPERHGRVSENNTPTETHPNDNTKDSLERGPMSDSGGGGRLGPLHPKDPSLSTKSHSDRLSDTQTDGTSQYSHYVSQTDNSSHTDRQTSAAGPGQALHQRGAGGLVVISGTEKGQPLPEKLEYKQETGIKELGREHPARNLPSKSCSTVSPLPLSPNKDTVPDHNEDRGMEQSQTTLSTQANQASHIPLSEVKEQAGILQNSEQPIPPVLITDNSKKKQTDLSTEPKITQNSNYGQEEIQGANAVDQGPQESERSTEPSESRHVTLGSSQTLLPDPPTDISGTPQSRETYSGLVPYTPPGSGNSTPDYTTDRQESESNIQTNPPLPTEERIETNRVKETEMAKPSPNLTIQSQSSFLQETTAATPPIHDLPSTEIDLMQTEQSIEVQMSNPDHKTRMETPLVSELVLSADAQGAVFHGGETCLELPEEVQVDQCVLLEEHIVSGDTAVIELTSEYSDREPKSFIEGTHLDIEMDPLAAGEFEIYSFVEEEIAIEVVGERPSLSPSYEVNLFTPLMEHSENCTASEGREICLLSHPQASNDNDQVIIQHRNDFTPSLSTQDVEMTGEGQNFEPENTTTEIDNTVLEDSSEVCVVQTVPVSDTPDGQTDTFTQAALPCLETSTAVSDNRGVSISPATCLSDTQTLPGETEVSAMASTSSLVSPMDELTEGVVVQSNSQHSIEVLSSPITIHLPEGRKQNCPLKKVPVATLQNTTEPKSCVSSHEGTKYPQPCPTLTETPVETQQDVYRTVNVTATEANPEASRSTLSSGIIDPKLLLLKRGDTRLLKHPPSLLLGVSRQQSSSLMQASTSSFSCGSDTAPVLECLPKAVSVAVPMPVSSHRDQTESSVKREPTAAPPAIPATNTPTQSRMTPPSTPTPCKSDKEALTPIKTSTGKAVTVSQTLNPPNIINASSKPLSAPKLPSTSGNVTRSKLSSSSSDGSQSGPPPVIRPRLAGVKGPGLSSPTEESSDEEADLAVEAQASRRSMVNPSPAVSKVRQWIADRVTQSLSPASSSTSSPSPGLSSFIDWTPSTTPLILRGAQGRFLSPPSIGPGGSSPSDPVTPHRPRMERHADMAELAKHEAEIEGRTVALKREGFWSMKRLTRLTEPVRPKVHWDYLCEEMQWLSADFAQERRWKRGVARKVVRMVMRHHEELRQKEEKAKRDEHAKIRRVASNIAKEVRAFWSSVEKVVQYKQQSRLEEKRKKALDLQLDFIVGQTEKYSDLLSQALETAPAGNSEPAPSPPKKCIPLVVDEDDRDFEPPCGGEEEEDDEETIEVEEEQDGNDPETQRREIELLRQEGTMSLAELLSTLKRPLSQDSEEECSDNSSTTVDEDAEFTANEEDAEDEEDTIAAQEVVEGEADHAGELDDLAKEGDMTVEELLEKYKGAYASDFEEPSASDSPASSDESENSVDEQEESEEDKSDVESNITTSDNEDSGEEEVIDNDEDECDEGMEILLKEGDHSPPLPTGPRPKKEISHIAATAESLQPKGYTLATTKVKTPIPFLLVGQLREYQHIGLDWLVTMYEKKLNGILADEMGLGKTIQTIALLAHLACEKGNWGPHLIIVPTSVMLNWEMELKRWCPGFKILTYYGSQKERKLKRQGWTKPNAFHVCITSYKLVLQDHQAFRRKSWRYLILDEAQNIKNFKSQRWQSLLNFNSQRRLLLTGTPLQNSLMELWSLMHFLMPHVFQSHREFKEWFSNPLTGMIEGSQEYNEGLVKRLHKVLRPFLLRRLKVDVEKQMPKKYEHVVRCRLSKRQRFLYDDFMAQASTRETLASGHFMSVINILMQLRKVCNHPNLFDPRPIHSPFITKPIVFHTASLVQRALEISPFKRGDLSLFDLVGLEGSVSRYKADVFLPRRKVSRQLIQEVMESPDPPPRPKPVRMKVNRMFQPLPKADGCTVLVVNNPRLTCPVTPAAQAPRPRLIQDVTPTLTPSPLVQQAVYSVAPTAPSRPPVHPSGPCAVGTVVRSGSPMPVLAVRSPTTSCNPASHSTPTSSNVMTQRVLLSPDMQARLPSGEVVSIAHLASLAGRPVSSCQGSKPVTFQLQGNKLTLSGTQLHQVPLGPPRPVQGNFMHLVTSGGQHHLISQPAQVAVFSSANTHAAIPSSAPSEIQLPLNASQVPSSMVTSSGIVKIVVRQSSKEGGGVPTLAVPPSPRIAPQASPSIHHHANTNIALRSPLAHCHPGPATAQYTLAPPRTPTSNPTPAPSQPEPPCPVLKVVKGPAETSTEQKGELMNASHLKTVSVFTIPVLNKSLLLCSSAATLNQPFLNQGPMLVDLSPLDLGHNLAHILAPPSTWYFHYIRFFLLLIFFPPLATCLNHHVVSFAWPGAGTGPCKTNSPNVPQSLVVANSLLYRLVWQESNCEDIISWLADSRKKQRDSRLAQIIRINDLHCSAKPVYGHEVLDFLTFLPGSCPAPAPRALGQWGRSGHTACLFAQSHSTVDYWDQSRALREAIHTTEDRLQLLKDVIERFTFVIPPVEAPTITMHSCHPPPSLSHKQAMFTSLLSSQVAPLTRSLHRIQCNMRTHFPDLRLIQYDCGKLQTLHTLLRRLKEGQHRVLIFTQMTRMLDVLEQFLGYHGHIYLRLDGSTRVEQRQSLMDRFNADRRIFCFILSTRSGGVGVNLTGADTVVFYDSDWNPTMDAQAQDRCHRIGQTRDVHIYRLISERTVEENILKKANQKRMLGDMAIEGGNFTTAFFRQQTIRELFDVTEGEKKEMIVELSLPQPEEEETVNKQSTTILEQALCRAEDEEDIVAASQAKAEQVAELAEFNEAIPLDEAGEGRDPEEEELSKAEQEIAALVEQLTPIERYAMNFLEDSLEDVCKEELKQAEEQVEAARKGLDQAKEEGLKLQAGSSDNDDEDFSSQPVEEPSTPGSGRRPRKHKEKGAPSTRTSGRLRGTTASPEPDTPTSIPREVPEKLCSALRGRGGTKDTTTLAHTEHPRKSLSPPLVCSLSRSPRKRQSADGEVLLGLPEHSPSAKVLRKLPGRLVTVVEDKEPRKRRRGSGTGGGSSEETEHAESGRGSDVPSGDATSQAPDKTNQSPKESEKGTASKYSSKITKLPEDPLRHTHPPRNYPPYSPPHHSPDMPVLRNLPVRRRLESESRVAAQLGEQGLGRGRGGNYHRKMDTQPGNEGTASSGTNVANSTPPLKRKRGRPPKTPLRVVEPQPEHLSPPHPNLPSEEGSPPFSAKRKRGRPRKNFGCKNAPQTVATSAVCTSQASPSTKAEDSTATLKADTKTEFPTTTPTAILATSPAQVLTITAIPAPSRTQVPTSIPISVSTSNSTSVPASSSPTVSTSRMTFGHASRSTSGPIRIPTAVLTSTLAQFLTSRPRVTTSPPVSTSSSISTTTATQIFTPTPNKISTPPLAQITIPTPALAQIATSASTTPTFTHVKPTLTPVSSTVVTTNLPTLSKPTTTSIANLTTISTPTPPSIVTTVTPAPTTAAPATISIPTSTKITTTTPTPGPTPTITSTATPDPTTTVTNVKLTHTPVPTTINTTSVPIPNTIPTAAPTRIVTTVTAAPATTSITTSTKITPTSTITSTATPDPTTTVKPTHTPVPTTITTTSVPILNTIPTATTTRTITDMEVEEDGEEEISDSQPKKRKKRPLSRQSSQESVRSSSPSSVCSTSTPTRSAQHKKAAEKRAPAKKMRGEVSSDPEKGEGKAEKDFTNATQRKQSRSSSSDSDTSETRKERLLTRSAQSRQETEGDGRPARSSERVGRNVSNNTGTDESGSQTSSVRVTRKSSVPQPTPDRKPQSNSVPSSQPEVLGKRCSALNAAAKLLAMRGRIDTPGSRKDPAAKTSGQNATSPASSDKNQKSKSKSAPATPPTNCNNKVGSSKTIPTQSSRTAARSTRQCPGPLIPALETNSKRGSKKEEKEKKKPSEGKEEGERETRSSRGHSACSSMSSDGGGGRSQSSSSSLSSQSTGPRRNHSRAPSSGSERERSTERGRRRSHRKEGEGRGRETRKERKERHAQKRERLSQEGNAGSGEGTPDRVLRSVAAMAAAQARTPAANTRSSSAQHNKT</sequence>
<feature type="compositionally biased region" description="Polar residues" evidence="13">
    <location>
        <begin position="4679"/>
        <end position="4688"/>
    </location>
</feature>
<dbReference type="GO" id="GO:0042393">
    <property type="term" value="F:histone binding"/>
    <property type="evidence" value="ECO:0007669"/>
    <property type="project" value="TreeGrafter"/>
</dbReference>
<feature type="region of interest" description="Disordered" evidence="13">
    <location>
        <begin position="822"/>
        <end position="1210"/>
    </location>
</feature>
<keyword evidence="7" id="KW-0067">ATP-binding</keyword>
<feature type="compositionally biased region" description="Polar residues" evidence="13">
    <location>
        <begin position="3906"/>
        <end position="3919"/>
    </location>
</feature>
<feature type="compositionally biased region" description="Low complexity" evidence="13">
    <location>
        <begin position="1808"/>
        <end position="1820"/>
    </location>
</feature>
<feature type="region of interest" description="Disordered" evidence="13">
    <location>
        <begin position="4663"/>
        <end position="4903"/>
    </location>
</feature>
<dbReference type="Gene3D" id="3.40.50.10810">
    <property type="entry name" value="Tandem AAA-ATPase domain"/>
    <property type="match status" value="1"/>
</dbReference>
<dbReference type="Pfam" id="PF00271">
    <property type="entry name" value="Helicase_C"/>
    <property type="match status" value="1"/>
</dbReference>
<dbReference type="EMBL" id="FR906887">
    <property type="protein sequence ID" value="CDQ85632.1"/>
    <property type="molecule type" value="Genomic_DNA"/>
</dbReference>
<dbReference type="InterPro" id="IPR000330">
    <property type="entry name" value="SNF2_N"/>
</dbReference>
<dbReference type="SMART" id="SM00573">
    <property type="entry name" value="HSA"/>
    <property type="match status" value="1"/>
</dbReference>
<dbReference type="PROSITE" id="PS51192">
    <property type="entry name" value="HELICASE_ATP_BIND_1"/>
    <property type="match status" value="1"/>
</dbReference>
<feature type="compositionally biased region" description="Basic and acidic residues" evidence="13">
    <location>
        <begin position="4751"/>
        <end position="4773"/>
    </location>
</feature>
<keyword evidence="12" id="KW-0539">Nucleus</keyword>
<feature type="compositionally biased region" description="Polar residues" evidence="13">
    <location>
        <begin position="822"/>
        <end position="831"/>
    </location>
</feature>
<name>A0A060Y287_ONCMY</name>
<dbReference type="PaxDb" id="8022-A0A060Y287"/>
<gene>
    <name evidence="17" type="ORF">GSONMT00033103001</name>
</gene>
<dbReference type="PROSITE" id="PS51194">
    <property type="entry name" value="HELICASE_CTER"/>
    <property type="match status" value="1"/>
</dbReference>
<feature type="region of interest" description="Disordered" evidence="13">
    <location>
        <begin position="175"/>
        <end position="243"/>
    </location>
</feature>
<feature type="compositionally biased region" description="Low complexity" evidence="13">
    <location>
        <begin position="181"/>
        <end position="190"/>
    </location>
</feature>
<dbReference type="InterPro" id="IPR049730">
    <property type="entry name" value="SNF2/RAD54-like_C"/>
</dbReference>
<feature type="compositionally biased region" description="Polar residues" evidence="13">
    <location>
        <begin position="1050"/>
        <end position="1064"/>
    </location>
</feature>
<dbReference type="InterPro" id="IPR001650">
    <property type="entry name" value="Helicase_C-like"/>
</dbReference>
<keyword evidence="6" id="KW-0347">Helicase</keyword>
<keyword evidence="8" id="KW-0156">Chromatin regulator</keyword>
<feature type="region of interest" description="Disordered" evidence="13">
    <location>
        <begin position="1712"/>
        <end position="1762"/>
    </location>
</feature>
<feature type="region of interest" description="Disordered" evidence="13">
    <location>
        <begin position="110"/>
        <end position="143"/>
    </location>
</feature>
<dbReference type="FunFam" id="3.40.50.300:FF:000529">
    <property type="entry name" value="helicase SRCAP isoform X1"/>
    <property type="match status" value="1"/>
</dbReference>
<feature type="region of interest" description="Disordered" evidence="13">
    <location>
        <begin position="4205"/>
        <end position="4237"/>
    </location>
</feature>
<evidence type="ECO:0000256" key="2">
    <source>
        <dbReference type="ARBA" id="ARBA00009220"/>
    </source>
</evidence>
<feature type="compositionally biased region" description="Low complexity" evidence="13">
    <location>
        <begin position="4879"/>
        <end position="4891"/>
    </location>
</feature>
<feature type="region of interest" description="Disordered" evidence="13">
    <location>
        <begin position="4413"/>
        <end position="4649"/>
    </location>
</feature>
<evidence type="ECO:0000256" key="10">
    <source>
        <dbReference type="ARBA" id="ARBA00023125"/>
    </source>
</evidence>
<feature type="compositionally biased region" description="Acidic residues" evidence="13">
    <location>
        <begin position="2208"/>
        <end position="2227"/>
    </location>
</feature>
<feature type="domain" description="Helicase C-terminal" evidence="15">
    <location>
        <begin position="3420"/>
        <end position="3570"/>
    </location>
</feature>
<evidence type="ECO:0000256" key="12">
    <source>
        <dbReference type="ARBA" id="ARBA00023242"/>
    </source>
</evidence>
<feature type="region of interest" description="Disordered" evidence="13">
    <location>
        <begin position="1919"/>
        <end position="1943"/>
    </location>
</feature>
<evidence type="ECO:0000256" key="13">
    <source>
        <dbReference type="SAM" id="MobiDB-lite"/>
    </source>
</evidence>
<keyword evidence="10" id="KW-0238">DNA-binding</keyword>
<dbReference type="STRING" id="8022.A0A060Y287"/>
<feature type="compositionally biased region" description="Low complexity" evidence="13">
    <location>
        <begin position="4611"/>
        <end position="4624"/>
    </location>
</feature>
<feature type="compositionally biased region" description="Pro residues" evidence="13">
    <location>
        <begin position="3073"/>
        <end position="3092"/>
    </location>
</feature>
<dbReference type="Pfam" id="PF15336">
    <property type="entry name" value="Auts2"/>
    <property type="match status" value="1"/>
</dbReference>
<feature type="compositionally biased region" description="Basic and acidic residues" evidence="13">
    <location>
        <begin position="548"/>
        <end position="572"/>
    </location>
</feature>
<evidence type="ECO:0000259" key="15">
    <source>
        <dbReference type="PROSITE" id="PS51194"/>
    </source>
</evidence>
<evidence type="ECO:0008006" key="19">
    <source>
        <dbReference type="Google" id="ProtNLM"/>
    </source>
</evidence>
<dbReference type="PROSITE" id="PS51204">
    <property type="entry name" value="HSA"/>
    <property type="match status" value="1"/>
</dbReference>
<feature type="compositionally biased region" description="Polar residues" evidence="13">
    <location>
        <begin position="4005"/>
        <end position="4021"/>
    </location>
</feature>
<evidence type="ECO:0000313" key="18">
    <source>
        <dbReference type="Proteomes" id="UP000193380"/>
    </source>
</evidence>
<keyword evidence="11" id="KW-0804">Transcription</keyword>
<dbReference type="PANTHER" id="PTHR45685">
    <property type="entry name" value="HELICASE SRCAP-RELATED"/>
    <property type="match status" value="1"/>
</dbReference>
<dbReference type="SUPFAM" id="SSF52540">
    <property type="entry name" value="P-loop containing nucleoside triphosphate hydrolases"/>
    <property type="match status" value="3"/>
</dbReference>
<reference evidence="17" key="1">
    <citation type="journal article" date="2014" name="Nat. Commun.">
        <title>The rainbow trout genome provides novel insights into evolution after whole-genome duplication in vertebrates.</title>
        <authorList>
            <person name="Berthelot C."/>
            <person name="Brunet F."/>
            <person name="Chalopin D."/>
            <person name="Juanchich A."/>
            <person name="Bernard M."/>
            <person name="Noel B."/>
            <person name="Bento P."/>
            <person name="Da Silva C."/>
            <person name="Labadie K."/>
            <person name="Alberti A."/>
            <person name="Aury J.M."/>
            <person name="Louis A."/>
            <person name="Dehais P."/>
            <person name="Bardou P."/>
            <person name="Montfort J."/>
            <person name="Klopp C."/>
            <person name="Cabau C."/>
            <person name="Gaspin C."/>
            <person name="Thorgaard G.H."/>
            <person name="Boussaha M."/>
            <person name="Quillet E."/>
            <person name="Guyomard R."/>
            <person name="Galiana D."/>
            <person name="Bobe J."/>
            <person name="Volff J.N."/>
            <person name="Genet C."/>
            <person name="Wincker P."/>
            <person name="Jaillon O."/>
            <person name="Roest Crollius H."/>
            <person name="Guiguen Y."/>
        </authorList>
    </citation>
    <scope>NUCLEOTIDE SEQUENCE [LARGE SCALE GENOMIC DNA]</scope>
</reference>
<proteinExistence type="inferred from homology"/>
<feature type="domain" description="Helicase ATP-binding" evidence="14">
    <location>
        <begin position="2400"/>
        <end position="2565"/>
    </location>
</feature>
<evidence type="ECO:0000256" key="9">
    <source>
        <dbReference type="ARBA" id="ARBA00023015"/>
    </source>
</evidence>
<feature type="compositionally biased region" description="Basic and acidic residues" evidence="13">
    <location>
        <begin position="1039"/>
        <end position="1049"/>
    </location>
</feature>
<dbReference type="GO" id="GO:0140096">
    <property type="term" value="F:catalytic activity, acting on a protein"/>
    <property type="evidence" value="ECO:0007669"/>
    <property type="project" value="UniProtKB-ARBA"/>
</dbReference>
<dbReference type="InterPro" id="IPR014012">
    <property type="entry name" value="HSA_dom"/>
</dbReference>
<dbReference type="FunFam" id="3.40.50.10810:FF:000005">
    <property type="entry name" value="Photoperiod-independent early flowering 1"/>
    <property type="match status" value="1"/>
</dbReference>
<dbReference type="SMART" id="SM00384">
    <property type="entry name" value="AT_hook"/>
    <property type="match status" value="2"/>
</dbReference>
<feature type="compositionally biased region" description="Basic and acidic residues" evidence="13">
    <location>
        <begin position="1716"/>
        <end position="1729"/>
    </location>
</feature>
<feature type="compositionally biased region" description="Low complexity" evidence="13">
    <location>
        <begin position="4413"/>
        <end position="4459"/>
    </location>
</feature>
<feature type="region of interest" description="Disordered" evidence="13">
    <location>
        <begin position="4330"/>
        <end position="4355"/>
    </location>
</feature>
<evidence type="ECO:0000256" key="6">
    <source>
        <dbReference type="ARBA" id="ARBA00022806"/>
    </source>
</evidence>
<dbReference type="GO" id="GO:0006338">
    <property type="term" value="P:chromatin remodeling"/>
    <property type="evidence" value="ECO:0007669"/>
    <property type="project" value="TreeGrafter"/>
</dbReference>
<feature type="region of interest" description="Disordered" evidence="13">
    <location>
        <begin position="3648"/>
        <end position="3669"/>
    </location>
</feature>
<feature type="compositionally biased region" description="Polar residues" evidence="13">
    <location>
        <begin position="1159"/>
        <end position="1168"/>
    </location>
</feature>
<feature type="compositionally biased region" description="Low complexity" evidence="13">
    <location>
        <begin position="706"/>
        <end position="718"/>
    </location>
</feature>
<keyword evidence="5" id="KW-0378">Hydrolase</keyword>
<dbReference type="Gene3D" id="3.40.50.300">
    <property type="entry name" value="P-loop containing nucleotide triphosphate hydrolases"/>
    <property type="match status" value="1"/>
</dbReference>
<dbReference type="GO" id="GO:0000812">
    <property type="term" value="C:Swr1 complex"/>
    <property type="evidence" value="ECO:0007669"/>
    <property type="project" value="TreeGrafter"/>
</dbReference>
<comment type="similarity">
    <text evidence="2">Belongs to the SNF2/RAD54 helicase family. SWR1 subfamily.</text>
</comment>
<dbReference type="GO" id="GO:0004386">
    <property type="term" value="F:helicase activity"/>
    <property type="evidence" value="ECO:0007669"/>
    <property type="project" value="UniProtKB-KW"/>
</dbReference>
<evidence type="ECO:0000313" key="17">
    <source>
        <dbReference type="EMBL" id="CDQ85632.1"/>
    </source>
</evidence>
<feature type="compositionally biased region" description="Acidic residues" evidence="13">
    <location>
        <begin position="2310"/>
        <end position="2325"/>
    </location>
</feature>
<feature type="region of interest" description="Disordered" evidence="13">
    <location>
        <begin position="593"/>
        <end position="781"/>
    </location>
</feature>
<feature type="region of interest" description="Disordered" evidence="13">
    <location>
        <begin position="2189"/>
        <end position="2228"/>
    </location>
</feature>
<feature type="domain" description="HSA" evidence="16">
    <location>
        <begin position="1979"/>
        <end position="2051"/>
    </location>
</feature>
<dbReference type="InterPro" id="IPR023246">
    <property type="entry name" value="AUTS2"/>
</dbReference>
<keyword evidence="9" id="KW-0805">Transcription regulation</keyword>
<evidence type="ECO:0000256" key="4">
    <source>
        <dbReference type="ARBA" id="ARBA00022741"/>
    </source>
</evidence>
<feature type="region of interest" description="Disordered" evidence="13">
    <location>
        <begin position="1593"/>
        <end position="1614"/>
    </location>
</feature>
<feature type="compositionally biased region" description="Polar residues" evidence="13">
    <location>
        <begin position="4706"/>
        <end position="4733"/>
    </location>
</feature>
<protein>
    <recommendedName>
        <fullName evidence="19">HSA domain-containing protein</fullName>
    </recommendedName>
</protein>
<feature type="compositionally biased region" description="Acidic residues" evidence="13">
    <location>
        <begin position="4462"/>
        <end position="4473"/>
    </location>
</feature>
<feature type="compositionally biased region" description="Low complexity" evidence="13">
    <location>
        <begin position="858"/>
        <end position="868"/>
    </location>
</feature>
<evidence type="ECO:0000259" key="16">
    <source>
        <dbReference type="PROSITE" id="PS51204"/>
    </source>
</evidence>
<feature type="region of interest" description="Disordered" evidence="13">
    <location>
        <begin position="297"/>
        <end position="317"/>
    </location>
</feature>